<feature type="region of interest" description="Disordered" evidence="1">
    <location>
        <begin position="1"/>
        <end position="63"/>
    </location>
</feature>
<dbReference type="PANTHER" id="PTHR10788">
    <property type="entry name" value="TREHALOSE-6-PHOSPHATE SYNTHASE"/>
    <property type="match status" value="1"/>
</dbReference>
<dbReference type="SUPFAM" id="SSF53756">
    <property type="entry name" value="UDP-Glycosyltransferase/glycogen phosphorylase"/>
    <property type="match status" value="1"/>
</dbReference>
<organism evidence="2 3">
    <name type="scientific">Hirsutella minnesotensis 3608</name>
    <dbReference type="NCBI Taxonomy" id="1043627"/>
    <lineage>
        <taxon>Eukaryota</taxon>
        <taxon>Fungi</taxon>
        <taxon>Dikarya</taxon>
        <taxon>Ascomycota</taxon>
        <taxon>Pezizomycotina</taxon>
        <taxon>Sordariomycetes</taxon>
        <taxon>Hypocreomycetidae</taxon>
        <taxon>Hypocreales</taxon>
        <taxon>Ophiocordycipitaceae</taxon>
        <taxon>Hirsutella</taxon>
    </lineage>
</organism>
<proteinExistence type="predicted"/>
<dbReference type="GO" id="GO:0005946">
    <property type="term" value="C:alpha,alpha-trehalose-phosphate synthase complex (UDP-forming)"/>
    <property type="evidence" value="ECO:0007669"/>
    <property type="project" value="TreeGrafter"/>
</dbReference>
<dbReference type="GO" id="GO:0004805">
    <property type="term" value="F:trehalose-phosphatase activity"/>
    <property type="evidence" value="ECO:0007669"/>
    <property type="project" value="TreeGrafter"/>
</dbReference>
<dbReference type="GO" id="GO:0003825">
    <property type="term" value="F:alpha,alpha-trehalose-phosphate synthase (UDP-forming) activity"/>
    <property type="evidence" value="ECO:0007669"/>
    <property type="project" value="TreeGrafter"/>
</dbReference>
<evidence type="ECO:0000313" key="2">
    <source>
        <dbReference type="EMBL" id="KJZ68125.1"/>
    </source>
</evidence>
<dbReference type="Gene3D" id="3.40.50.2000">
    <property type="entry name" value="Glycogen Phosphorylase B"/>
    <property type="match status" value="2"/>
</dbReference>
<dbReference type="GO" id="GO:0005829">
    <property type="term" value="C:cytosol"/>
    <property type="evidence" value="ECO:0007669"/>
    <property type="project" value="TreeGrafter"/>
</dbReference>
<dbReference type="GO" id="GO:0031505">
    <property type="term" value="P:fungal-type cell wall organization"/>
    <property type="evidence" value="ECO:0007669"/>
    <property type="project" value="TreeGrafter"/>
</dbReference>
<dbReference type="GO" id="GO:0005992">
    <property type="term" value="P:trehalose biosynthetic process"/>
    <property type="evidence" value="ECO:0007669"/>
    <property type="project" value="InterPro"/>
</dbReference>
<evidence type="ECO:0000256" key="1">
    <source>
        <dbReference type="SAM" id="MobiDB-lite"/>
    </source>
</evidence>
<protein>
    <submittedName>
        <fullName evidence="2">Uncharacterized protein</fullName>
    </submittedName>
</protein>
<evidence type="ECO:0000313" key="3">
    <source>
        <dbReference type="Proteomes" id="UP000054481"/>
    </source>
</evidence>
<dbReference type="Proteomes" id="UP000054481">
    <property type="component" value="Unassembled WGS sequence"/>
</dbReference>
<feature type="compositionally biased region" description="Basic and acidic residues" evidence="1">
    <location>
        <begin position="17"/>
        <end position="34"/>
    </location>
</feature>
<dbReference type="GO" id="GO:0034605">
    <property type="term" value="P:cellular response to heat"/>
    <property type="evidence" value="ECO:0007669"/>
    <property type="project" value="TreeGrafter"/>
</dbReference>
<dbReference type="CDD" id="cd03788">
    <property type="entry name" value="GT20_TPS"/>
    <property type="match status" value="1"/>
</dbReference>
<reference evidence="2 3" key="1">
    <citation type="journal article" date="2014" name="Genome Biol. Evol.">
        <title>Comparative genomics and transcriptomics analyses reveal divergent lifestyle features of nematode endoparasitic fungus Hirsutella minnesotensis.</title>
        <authorList>
            <person name="Lai Y."/>
            <person name="Liu K."/>
            <person name="Zhang X."/>
            <person name="Zhang X."/>
            <person name="Li K."/>
            <person name="Wang N."/>
            <person name="Shu C."/>
            <person name="Wu Y."/>
            <person name="Wang C."/>
            <person name="Bushley K.E."/>
            <person name="Xiang M."/>
            <person name="Liu X."/>
        </authorList>
    </citation>
    <scope>NUCLEOTIDE SEQUENCE [LARGE SCALE GENOMIC DNA]</scope>
    <source>
        <strain evidence="2 3">3608</strain>
    </source>
</reference>
<dbReference type="OrthoDB" id="755951at2759"/>
<gene>
    <name evidence="2" type="ORF">HIM_12486</name>
</gene>
<dbReference type="InterPro" id="IPR001830">
    <property type="entry name" value="Glyco_trans_20"/>
</dbReference>
<dbReference type="AlphaFoldDB" id="A0A0F7ZHZ1"/>
<dbReference type="PANTHER" id="PTHR10788:SF123">
    <property type="entry name" value="TREHALOSE-PHOSPHATASE"/>
    <property type="match status" value="1"/>
</dbReference>
<accession>A0A0F7ZHZ1</accession>
<dbReference type="EMBL" id="KQ031015">
    <property type="protein sequence ID" value="KJZ68125.1"/>
    <property type="molecule type" value="Genomic_DNA"/>
</dbReference>
<name>A0A0F7ZHZ1_9HYPO</name>
<dbReference type="Pfam" id="PF00982">
    <property type="entry name" value="Glyco_transf_20"/>
    <property type="match status" value="1"/>
</dbReference>
<sequence>MFSNSSPAQLQVPRPGLQERNDSDDVLPQRHESVTRAPVTPGITLGTYDDYPKGTGKPEQTGPRSQEYFSMLPDAFSQGTTVHEDQNSCVALSRTILSATFTVPHLLQYRKGAKWELKHQYHRSAQLDSLAYLSSNQNSWGHTVIAWTGEIGHASDDVSSSPDAIPALAPPSTCISLAGHLQNHEETRADEVFITYRDKSNLEEQLYSDDMRTLPIWLANDSDITENGIRLKKQSRWRRYAEHDLCALFHYRQHPPTDGHKENSRWDDYYRMNEAFANKICDIYQPGDIVMVHDYYLMLLPKMLRQRRPGIYVLFFLESPFPTSELVRCLPRRREILEGVLGSNLIGFQSFHFAQHFANSCTRILDYPASSEGVDVPGARAHIGVFPAGIDVSKITSLAYTDSVRDKCAELRKLYQGKKVIIGCDPLDRLGGVDKKLQGFECFLERYPHWRENVALVQMIGPATIEDDDGDESKYASKVSELASSVNRTYGSLGFTPVQMHPHHLSQDEYFALLRLGDAALNTCVREGMSTTSLEYIICQRDTHGALILSEFSGTASSLEESIQVNPWDVTEMADQINKALTMTKARRRHLHKTLHRRVSEGNVEFWVNSILQRLVQAIKVHASEAFKYAGDGLNSEKGDLNS</sequence>
<keyword evidence="3" id="KW-1185">Reference proteome</keyword>